<dbReference type="GO" id="GO:0000155">
    <property type="term" value="F:phosphorelay sensor kinase activity"/>
    <property type="evidence" value="ECO:0007669"/>
    <property type="project" value="InterPro"/>
</dbReference>
<dbReference type="GO" id="GO:0016020">
    <property type="term" value="C:membrane"/>
    <property type="evidence" value="ECO:0007669"/>
    <property type="project" value="InterPro"/>
</dbReference>
<dbReference type="Pfam" id="PF06580">
    <property type="entry name" value="His_kinase"/>
    <property type="match status" value="1"/>
</dbReference>
<keyword evidence="4" id="KW-0808">Transferase</keyword>
<gene>
    <name evidence="4" type="ORF">H9853_09495</name>
</gene>
<dbReference type="SUPFAM" id="SSF48452">
    <property type="entry name" value="TPR-like"/>
    <property type="match status" value="2"/>
</dbReference>
<organism evidence="4 5">
    <name type="scientific">Candidatus Sphingobacterium stercoripullorum</name>
    <dbReference type="NCBI Taxonomy" id="2838759"/>
    <lineage>
        <taxon>Bacteria</taxon>
        <taxon>Pseudomonadati</taxon>
        <taxon>Bacteroidota</taxon>
        <taxon>Sphingobacteriia</taxon>
        <taxon>Sphingobacteriales</taxon>
        <taxon>Sphingobacteriaceae</taxon>
        <taxon>Sphingobacterium</taxon>
    </lineage>
</organism>
<dbReference type="Proteomes" id="UP000824156">
    <property type="component" value="Unassembled WGS sequence"/>
</dbReference>
<evidence type="ECO:0000313" key="4">
    <source>
        <dbReference type="EMBL" id="HIX55251.1"/>
    </source>
</evidence>
<comment type="caution">
    <text evidence="4">The sequence shown here is derived from an EMBL/GenBank/DDBJ whole genome shotgun (WGS) entry which is preliminary data.</text>
</comment>
<dbReference type="PANTHER" id="PTHR34220">
    <property type="entry name" value="SENSOR HISTIDINE KINASE YPDA"/>
    <property type="match status" value="1"/>
</dbReference>
<feature type="transmembrane region" description="Helical" evidence="2">
    <location>
        <begin position="424"/>
        <end position="444"/>
    </location>
</feature>
<dbReference type="InterPro" id="IPR050640">
    <property type="entry name" value="Bact_2-comp_sensor_kinase"/>
</dbReference>
<reference evidence="4" key="2">
    <citation type="submission" date="2021-04" db="EMBL/GenBank/DDBJ databases">
        <authorList>
            <person name="Gilroy R."/>
        </authorList>
    </citation>
    <scope>NUCLEOTIDE SEQUENCE</scope>
    <source>
        <strain evidence="4">1719</strain>
    </source>
</reference>
<evidence type="ECO:0000256" key="1">
    <source>
        <dbReference type="PROSITE-ProRule" id="PRU00339"/>
    </source>
</evidence>
<dbReference type="PANTHER" id="PTHR34220:SF7">
    <property type="entry name" value="SENSOR HISTIDINE KINASE YPDA"/>
    <property type="match status" value="1"/>
</dbReference>
<keyword evidence="2" id="KW-1133">Transmembrane helix</keyword>
<evidence type="ECO:0000259" key="3">
    <source>
        <dbReference type="Pfam" id="PF06580"/>
    </source>
</evidence>
<sequence length="688" mass="79141">MNIIFNYLSKARTADLTAPLRVSSLFLFLVFSSISLQGTALNVYLGIDNQPESLSLPEDSIRVEQLIKESRNADHIESSLSDIEIASQAVDLSFKFNDGSLYAKALDNLGLIYRFRQQYADALELHSKAFNLIKNSKSEPALQKMIYANNAGLAARYSGKYKTATTYYLQALQIAEENDDAKNISISSNGLGLTYMAIPDMEQKGLFYLFKALQIAKSKGNKKGTAMNLIAICNHYIEKDLNNIARFYLQELLEINQEINDKFGLGVTYLSFSDSFIKEDIDKSEFYLLKSIEIFTSLNNSRQLAIAYYQLADLYRYSNKDTQSMQMYRQSFNAASKLKLWPIMRYNAGELYKLYEKSGDYKTALEYHKKKSEIADSINLNDQITQINILDRKYDFSQKEQQIRLLTKDKEVHESQMKLQKEKVRISVVVMVILIICFCTFLILNNINKKRSRKIEQLIQEQEKDKIKADYEKTLLESRILAQQTKINPHLIFNCLNAIKYLIQTDQHQIADRYILHLSRYIRLVLETSKEPTISLSEEINLIQHYIKLEQIRFRDSFEFIVENKLEPNQNIHIPTLLTQPYVENAIWHGLLPKNSESRLLKLLVYNAPDGTVRIIIDDNGVGRSDPDTAPKETFKKSMGSIITQERVRLFNEENQGKPPQIAINIIDKKDVEGQPSGTCVELIITRA</sequence>
<keyword evidence="2" id="KW-0472">Membrane</keyword>
<dbReference type="AlphaFoldDB" id="A0A9D1W9S6"/>
<dbReference type="InterPro" id="IPR010559">
    <property type="entry name" value="Sig_transdc_His_kin_internal"/>
</dbReference>
<feature type="repeat" description="TPR" evidence="1">
    <location>
        <begin position="103"/>
        <end position="136"/>
    </location>
</feature>
<dbReference type="InterPro" id="IPR011990">
    <property type="entry name" value="TPR-like_helical_dom_sf"/>
</dbReference>
<dbReference type="SMART" id="SM00028">
    <property type="entry name" value="TPR"/>
    <property type="match status" value="4"/>
</dbReference>
<dbReference type="InterPro" id="IPR019734">
    <property type="entry name" value="TPR_rpt"/>
</dbReference>
<dbReference type="Gene3D" id="1.25.40.10">
    <property type="entry name" value="Tetratricopeptide repeat domain"/>
    <property type="match status" value="2"/>
</dbReference>
<dbReference type="InterPro" id="IPR036890">
    <property type="entry name" value="HATPase_C_sf"/>
</dbReference>
<keyword evidence="1" id="KW-0802">TPR repeat</keyword>
<keyword evidence="4" id="KW-0418">Kinase</keyword>
<dbReference type="EMBL" id="DXEZ01000262">
    <property type="protein sequence ID" value="HIX55251.1"/>
    <property type="molecule type" value="Genomic_DNA"/>
</dbReference>
<proteinExistence type="predicted"/>
<dbReference type="Gene3D" id="3.30.565.10">
    <property type="entry name" value="Histidine kinase-like ATPase, C-terminal domain"/>
    <property type="match status" value="1"/>
</dbReference>
<dbReference type="Pfam" id="PF13424">
    <property type="entry name" value="TPR_12"/>
    <property type="match status" value="1"/>
</dbReference>
<evidence type="ECO:0000256" key="2">
    <source>
        <dbReference type="SAM" id="Phobius"/>
    </source>
</evidence>
<evidence type="ECO:0000313" key="5">
    <source>
        <dbReference type="Proteomes" id="UP000824156"/>
    </source>
</evidence>
<name>A0A9D1W9S6_9SPHI</name>
<reference evidence="4" key="1">
    <citation type="journal article" date="2021" name="PeerJ">
        <title>Extensive microbial diversity within the chicken gut microbiome revealed by metagenomics and culture.</title>
        <authorList>
            <person name="Gilroy R."/>
            <person name="Ravi A."/>
            <person name="Getino M."/>
            <person name="Pursley I."/>
            <person name="Horton D.L."/>
            <person name="Alikhan N.F."/>
            <person name="Baker D."/>
            <person name="Gharbi K."/>
            <person name="Hall N."/>
            <person name="Watson M."/>
            <person name="Adriaenssens E.M."/>
            <person name="Foster-Nyarko E."/>
            <person name="Jarju S."/>
            <person name="Secka A."/>
            <person name="Antonio M."/>
            <person name="Oren A."/>
            <person name="Chaudhuri R.R."/>
            <person name="La Ragione R."/>
            <person name="Hildebrand F."/>
            <person name="Pallen M.J."/>
        </authorList>
    </citation>
    <scope>NUCLEOTIDE SEQUENCE</scope>
    <source>
        <strain evidence="4">1719</strain>
    </source>
</reference>
<feature type="domain" description="Signal transduction histidine kinase internal region" evidence="3">
    <location>
        <begin position="481"/>
        <end position="558"/>
    </location>
</feature>
<protein>
    <submittedName>
        <fullName evidence="4">Histidine kinase</fullName>
    </submittedName>
</protein>
<dbReference type="PROSITE" id="PS50005">
    <property type="entry name" value="TPR"/>
    <property type="match status" value="1"/>
</dbReference>
<keyword evidence="2" id="KW-0812">Transmembrane</keyword>
<accession>A0A9D1W9S6</accession>